<proteinExistence type="predicted"/>
<name>A0A1U9UMT6_CUPNE</name>
<keyword evidence="1" id="KW-0488">Methylation</keyword>
<dbReference type="AlphaFoldDB" id="A0A1U9UMT6"/>
<dbReference type="InterPro" id="IPR031982">
    <property type="entry name" value="PilE-like"/>
</dbReference>
<accession>A0A1U9UMT6</accession>
<dbReference type="EMBL" id="CP017757">
    <property type="protein sequence ID" value="AQV94106.1"/>
    <property type="molecule type" value="Genomic_DNA"/>
</dbReference>
<dbReference type="KEGG" id="cuh:BJN34_09415"/>
<dbReference type="GO" id="GO:0043683">
    <property type="term" value="P:type IV pilus assembly"/>
    <property type="evidence" value="ECO:0007669"/>
    <property type="project" value="InterPro"/>
</dbReference>
<dbReference type="Gene3D" id="3.30.700.10">
    <property type="entry name" value="Glycoprotein, Type 4 Pilin"/>
    <property type="match status" value="1"/>
</dbReference>
<evidence type="ECO:0000313" key="3">
    <source>
        <dbReference type="EMBL" id="AQV94106.1"/>
    </source>
</evidence>
<dbReference type="GO" id="GO:0015628">
    <property type="term" value="P:protein secretion by the type II secretion system"/>
    <property type="evidence" value="ECO:0007669"/>
    <property type="project" value="InterPro"/>
</dbReference>
<keyword evidence="2" id="KW-0472">Membrane</keyword>
<dbReference type="Pfam" id="PF07963">
    <property type="entry name" value="N_methyl"/>
    <property type="match status" value="1"/>
</dbReference>
<evidence type="ECO:0000313" key="4">
    <source>
        <dbReference type="Proteomes" id="UP000189627"/>
    </source>
</evidence>
<dbReference type="InterPro" id="IPR000983">
    <property type="entry name" value="Bac_GSPG_pilin"/>
</dbReference>
<evidence type="ECO:0000256" key="1">
    <source>
        <dbReference type="ARBA" id="ARBA00022481"/>
    </source>
</evidence>
<dbReference type="RefSeq" id="WP_078196382.1">
    <property type="nucleotide sequence ID" value="NZ_CP017757.2"/>
</dbReference>
<evidence type="ECO:0000256" key="2">
    <source>
        <dbReference type="SAM" id="Phobius"/>
    </source>
</evidence>
<reference evidence="4" key="1">
    <citation type="submission" date="2017-02" db="EMBL/GenBank/DDBJ databases">
        <title>Complete genome sequence of Cupriavidus necator strain NH9, a 3-chlorobenzoate degrader.</title>
        <authorList>
            <person name="Moriuchi R."/>
            <person name="Dohra H."/>
            <person name="Ogawa N."/>
        </authorList>
    </citation>
    <scope>NUCLEOTIDE SEQUENCE [LARGE SCALE GENOMIC DNA]</scope>
    <source>
        <strain evidence="4">NH9</strain>
    </source>
</reference>
<protein>
    <submittedName>
        <fullName evidence="3">Pilus assembly protein</fullName>
    </submittedName>
</protein>
<dbReference type="Pfam" id="PF16732">
    <property type="entry name" value="ComP_DUS"/>
    <property type="match status" value="1"/>
</dbReference>
<dbReference type="SUPFAM" id="SSF54523">
    <property type="entry name" value="Pili subunits"/>
    <property type="match status" value="1"/>
</dbReference>
<organism evidence="3 4">
    <name type="scientific">Cupriavidus necator</name>
    <name type="common">Alcaligenes eutrophus</name>
    <name type="synonym">Ralstonia eutropha</name>
    <dbReference type="NCBI Taxonomy" id="106590"/>
    <lineage>
        <taxon>Bacteria</taxon>
        <taxon>Pseudomonadati</taxon>
        <taxon>Pseudomonadota</taxon>
        <taxon>Betaproteobacteria</taxon>
        <taxon>Burkholderiales</taxon>
        <taxon>Burkholderiaceae</taxon>
        <taxon>Cupriavidus</taxon>
    </lineage>
</organism>
<sequence length="139" mass="14434">MTSKKISAAGVPCRQRAFTLIELMITVAIVAILATVAYPSYISSVVKGRRSSAQAALMDVAQRQQQYLLDARAYASSLAGLNVALPPEVSAYYTITITASAGPPPAFTATATPIAGTSQAADVTLTINNAGAKTPTNTW</sequence>
<keyword evidence="2" id="KW-1133">Transmembrane helix</keyword>
<dbReference type="InterPro" id="IPR045584">
    <property type="entry name" value="Pilin-like"/>
</dbReference>
<gene>
    <name evidence="3" type="ORF">BJN34_09415</name>
</gene>
<dbReference type="PRINTS" id="PR00813">
    <property type="entry name" value="BCTERIALGSPG"/>
</dbReference>
<dbReference type="Proteomes" id="UP000189627">
    <property type="component" value="Chromosome 1"/>
</dbReference>
<dbReference type="OrthoDB" id="8592370at2"/>
<dbReference type="GO" id="GO:0015627">
    <property type="term" value="C:type II protein secretion system complex"/>
    <property type="evidence" value="ECO:0007669"/>
    <property type="project" value="InterPro"/>
</dbReference>
<dbReference type="NCBIfam" id="TIGR02532">
    <property type="entry name" value="IV_pilin_GFxxxE"/>
    <property type="match status" value="1"/>
</dbReference>
<dbReference type="InterPro" id="IPR012902">
    <property type="entry name" value="N_methyl_site"/>
</dbReference>
<keyword evidence="2" id="KW-0812">Transmembrane</keyword>
<feature type="transmembrane region" description="Helical" evidence="2">
    <location>
        <begin position="20"/>
        <end position="41"/>
    </location>
</feature>